<dbReference type="InterPro" id="IPR008551">
    <property type="entry name" value="TANGO2"/>
</dbReference>
<dbReference type="Pfam" id="PF05742">
    <property type="entry name" value="TANGO2"/>
    <property type="match status" value="1"/>
</dbReference>
<dbReference type="RefSeq" id="WP_347286630.1">
    <property type="nucleotide sequence ID" value="NZ_JAUZQE010000008.1"/>
</dbReference>
<evidence type="ECO:0000313" key="1">
    <source>
        <dbReference type="EMBL" id="MDR4125398.1"/>
    </source>
</evidence>
<sequence>MCIAYLSLGADPKWPVFIAANRDEFHARPALPAGPWPEAPHVIAGRDLTAGGTWLGLSRGHRWALLTNFRDPRSHRDDALSRGELVSGFLRGDMPAETYIADVHARSGQYNGFNLIVGEGAQAWYVGNHAASTGPVTLAQGRYALSNHALDTPWPKVERLRTRLDALLPENGTMQLEPVYDVLRDGVQPEDDHLPETGLPLEMERLLSSVFIVSPEYGTRCSTIIALNAQGSGIFSEITYDSAGTPRERHDWPVA</sequence>
<evidence type="ECO:0000313" key="2">
    <source>
        <dbReference type="Proteomes" id="UP001232156"/>
    </source>
</evidence>
<comment type="caution">
    <text evidence="1">The sequence shown here is derived from an EMBL/GenBank/DDBJ whole genome shotgun (WGS) entry which is preliminary data.</text>
</comment>
<organism evidence="1 2">
    <name type="scientific">Yanghanlia caeni</name>
    <dbReference type="NCBI Taxonomy" id="3064283"/>
    <lineage>
        <taxon>Bacteria</taxon>
        <taxon>Pseudomonadati</taxon>
        <taxon>Pseudomonadota</taxon>
        <taxon>Betaproteobacteria</taxon>
        <taxon>Burkholderiales</taxon>
        <taxon>Alcaligenaceae</taxon>
        <taxon>Yanghanlia</taxon>
    </lineage>
</organism>
<accession>A0ABU1D4P2</accession>
<dbReference type="EMBL" id="JAUZQE010000008">
    <property type="protein sequence ID" value="MDR4125398.1"/>
    <property type="molecule type" value="Genomic_DNA"/>
</dbReference>
<dbReference type="Proteomes" id="UP001232156">
    <property type="component" value="Unassembled WGS sequence"/>
</dbReference>
<gene>
    <name evidence="1" type="ORF">Q8947_05290</name>
</gene>
<reference evidence="1 2" key="1">
    <citation type="submission" date="2023-08" db="EMBL/GenBank/DDBJ databases">
        <title>Alcaligenaceae gen. nov., a novel taxon isolated from the sludge of Yixing Pesticide Factory.</title>
        <authorList>
            <person name="Ruan L."/>
        </authorList>
    </citation>
    <scope>NUCLEOTIDE SEQUENCE [LARGE SCALE GENOMIC DNA]</scope>
    <source>
        <strain evidence="1 2">LG-2</strain>
    </source>
</reference>
<dbReference type="PANTHER" id="PTHR17985:SF8">
    <property type="entry name" value="TRANSPORT AND GOLGI ORGANIZATION PROTEIN 2 HOMOLOG"/>
    <property type="match status" value="1"/>
</dbReference>
<proteinExistence type="predicted"/>
<name>A0ABU1D4P2_9BURK</name>
<keyword evidence="2" id="KW-1185">Reference proteome</keyword>
<protein>
    <submittedName>
        <fullName evidence="1">NRDE family protein</fullName>
    </submittedName>
</protein>
<dbReference type="PANTHER" id="PTHR17985">
    <property type="entry name" value="SER/THR-RICH PROTEIN T10 IN DGCR REGION"/>
    <property type="match status" value="1"/>
</dbReference>